<dbReference type="RefSeq" id="WP_345218128.1">
    <property type="nucleotide sequence ID" value="NZ_BAABGN010000013.1"/>
</dbReference>
<evidence type="ECO:0000259" key="1">
    <source>
        <dbReference type="Pfam" id="PF13173"/>
    </source>
</evidence>
<sequence>MVTYQRRIVDDTLDALTGGLPAVALEGAKGVGKTASAVERADDVVRFDVPAELSAFSAAPFDLSASGTLLLDEWHLYPECWDQVRRAVDAGAPPGSFILAGSTAPVGTRIHSGAGRIVPLRMRPLSLAERGTATPAVSLTNLLDGGREPVRARTDVVLADYVDEIFRSGYPGIRNQPDGFRNRALDGYLTHTIEREFVEQGTAVRRPQTLAAWLRAYAAATATNTSYSNLLDAATAGLPNKPSRDTTTVYRDVLSRTFVLDPIDAWIPVFNPLKQLAQAPKHFLADPALAARLLELDQAAVAAGRDDVRLDPRGGSMLGPLFEHLVAQSVLVYAQASDARVHHLRQHHGRHEVDLIVERGRRVVAMEVKLAADVDDTDVKHLVWLRAQLGEDLADALVITTGTRAYRRPDGIAVVPAALLGV</sequence>
<feature type="domain" description="AAA" evidence="1">
    <location>
        <begin position="22"/>
        <end position="129"/>
    </location>
</feature>
<dbReference type="Proteomes" id="UP001500622">
    <property type="component" value="Unassembled WGS sequence"/>
</dbReference>
<feature type="domain" description="DUF4143" evidence="2">
    <location>
        <begin position="202"/>
        <end position="370"/>
    </location>
</feature>
<dbReference type="PANTHER" id="PTHR43566">
    <property type="entry name" value="CONSERVED PROTEIN"/>
    <property type="match status" value="1"/>
</dbReference>
<dbReference type="Pfam" id="PF13173">
    <property type="entry name" value="AAA_14"/>
    <property type="match status" value="1"/>
</dbReference>
<protein>
    <submittedName>
        <fullName evidence="3">DUF4143 domain-containing protein</fullName>
    </submittedName>
</protein>
<dbReference type="InterPro" id="IPR041682">
    <property type="entry name" value="AAA_14"/>
</dbReference>
<proteinExistence type="predicted"/>
<keyword evidence="4" id="KW-1185">Reference proteome</keyword>
<evidence type="ECO:0000259" key="2">
    <source>
        <dbReference type="Pfam" id="PF13635"/>
    </source>
</evidence>
<dbReference type="Pfam" id="PF13635">
    <property type="entry name" value="DUF4143"/>
    <property type="match status" value="1"/>
</dbReference>
<reference evidence="4" key="1">
    <citation type="journal article" date="2019" name="Int. J. Syst. Evol. Microbiol.">
        <title>The Global Catalogue of Microorganisms (GCM) 10K type strain sequencing project: providing services to taxonomists for standard genome sequencing and annotation.</title>
        <authorList>
            <consortium name="The Broad Institute Genomics Platform"/>
            <consortium name="The Broad Institute Genome Sequencing Center for Infectious Disease"/>
            <person name="Wu L."/>
            <person name="Ma J."/>
        </authorList>
    </citation>
    <scope>NUCLEOTIDE SEQUENCE [LARGE SCALE GENOMIC DNA]</scope>
    <source>
        <strain evidence="4">JCM 17810</strain>
    </source>
</reference>
<dbReference type="EMBL" id="BAABGN010000013">
    <property type="protein sequence ID" value="GAA4431616.1"/>
    <property type="molecule type" value="Genomic_DNA"/>
</dbReference>
<comment type="caution">
    <text evidence="3">The sequence shown here is derived from an EMBL/GenBank/DDBJ whole genome shotgun (WGS) entry which is preliminary data.</text>
</comment>
<dbReference type="InterPro" id="IPR025420">
    <property type="entry name" value="DUF4143"/>
</dbReference>
<evidence type="ECO:0000313" key="3">
    <source>
        <dbReference type="EMBL" id="GAA4431616.1"/>
    </source>
</evidence>
<dbReference type="PANTHER" id="PTHR43566:SF2">
    <property type="entry name" value="DUF4143 DOMAIN-CONTAINING PROTEIN"/>
    <property type="match status" value="1"/>
</dbReference>
<evidence type="ECO:0000313" key="4">
    <source>
        <dbReference type="Proteomes" id="UP001500622"/>
    </source>
</evidence>
<gene>
    <name evidence="3" type="ORF">GCM10023169_36350</name>
</gene>
<organism evidence="3 4">
    <name type="scientific">Georgenia halophila</name>
    <dbReference type="NCBI Taxonomy" id="620889"/>
    <lineage>
        <taxon>Bacteria</taxon>
        <taxon>Bacillati</taxon>
        <taxon>Actinomycetota</taxon>
        <taxon>Actinomycetes</taxon>
        <taxon>Micrococcales</taxon>
        <taxon>Bogoriellaceae</taxon>
        <taxon>Georgenia</taxon>
    </lineage>
</organism>
<accession>A0ABP8LLK9</accession>
<name>A0ABP8LLK9_9MICO</name>